<reference evidence="1 2" key="1">
    <citation type="submission" date="2019-06" db="EMBL/GenBank/DDBJ databases">
        <title>WGS assembly of Gossypium darwinii.</title>
        <authorList>
            <person name="Chen Z.J."/>
            <person name="Sreedasyam A."/>
            <person name="Ando A."/>
            <person name="Song Q."/>
            <person name="De L."/>
            <person name="Hulse-Kemp A."/>
            <person name="Ding M."/>
            <person name="Ye W."/>
            <person name="Kirkbride R."/>
            <person name="Jenkins J."/>
            <person name="Plott C."/>
            <person name="Lovell J."/>
            <person name="Lin Y.-M."/>
            <person name="Vaughn R."/>
            <person name="Liu B."/>
            <person name="Li W."/>
            <person name="Simpson S."/>
            <person name="Scheffler B."/>
            <person name="Saski C."/>
            <person name="Grover C."/>
            <person name="Hu G."/>
            <person name="Conover J."/>
            <person name="Carlson J."/>
            <person name="Shu S."/>
            <person name="Boston L."/>
            <person name="Williams M."/>
            <person name="Peterson D."/>
            <person name="Mcgee K."/>
            <person name="Jones D."/>
            <person name="Wendel J."/>
            <person name="Stelly D."/>
            <person name="Grimwood J."/>
            <person name="Schmutz J."/>
        </authorList>
    </citation>
    <scope>NUCLEOTIDE SEQUENCE [LARGE SCALE GENOMIC DNA]</scope>
    <source>
        <strain evidence="1">1808015.09</strain>
    </source>
</reference>
<evidence type="ECO:0000313" key="2">
    <source>
        <dbReference type="Proteomes" id="UP000323506"/>
    </source>
</evidence>
<keyword evidence="2" id="KW-1185">Reference proteome</keyword>
<dbReference type="EMBL" id="CM017711">
    <property type="protein sequence ID" value="TYG48240.1"/>
    <property type="molecule type" value="Genomic_DNA"/>
</dbReference>
<organism evidence="1 2">
    <name type="scientific">Gossypium darwinii</name>
    <name type="common">Darwin's cotton</name>
    <name type="synonym">Gossypium barbadense var. darwinii</name>
    <dbReference type="NCBI Taxonomy" id="34276"/>
    <lineage>
        <taxon>Eukaryota</taxon>
        <taxon>Viridiplantae</taxon>
        <taxon>Streptophyta</taxon>
        <taxon>Embryophyta</taxon>
        <taxon>Tracheophyta</taxon>
        <taxon>Spermatophyta</taxon>
        <taxon>Magnoliopsida</taxon>
        <taxon>eudicotyledons</taxon>
        <taxon>Gunneridae</taxon>
        <taxon>Pentapetalae</taxon>
        <taxon>rosids</taxon>
        <taxon>malvids</taxon>
        <taxon>Malvales</taxon>
        <taxon>Malvaceae</taxon>
        <taxon>Malvoideae</taxon>
        <taxon>Gossypium</taxon>
    </lineage>
</organism>
<sequence length="52" mass="6055">MYMRVKIAAAMLNDRYLQFCCQRSPLNLTFAAISLQAENDSTLLRISLLLFW</sequence>
<gene>
    <name evidence="1" type="ORF">ES288_D11G408100v1</name>
</gene>
<name>A0A5D2AUS7_GOSDA</name>
<accession>A0A5D2AUS7</accession>
<proteinExistence type="predicted"/>
<dbReference type="Proteomes" id="UP000323506">
    <property type="component" value="Chromosome D11"/>
</dbReference>
<protein>
    <submittedName>
        <fullName evidence="1">Uncharacterized protein</fullName>
    </submittedName>
</protein>
<evidence type="ECO:0000313" key="1">
    <source>
        <dbReference type="EMBL" id="TYG48240.1"/>
    </source>
</evidence>
<dbReference type="AlphaFoldDB" id="A0A5D2AUS7"/>